<sequence>MESTSKKQNAPKLWYWGEPKGGMSLEDCEKIVKEIPHFDRKTRLADMYIAFV</sequence>
<dbReference type="GeneID" id="93523067"/>
<gene>
    <name evidence="1" type="ORF">ERS852429_03558</name>
</gene>
<proteinExistence type="predicted"/>
<evidence type="ECO:0000313" key="2">
    <source>
        <dbReference type="Proteomes" id="UP000095591"/>
    </source>
</evidence>
<reference evidence="1 2" key="1">
    <citation type="submission" date="2015-09" db="EMBL/GenBank/DDBJ databases">
        <authorList>
            <consortium name="Pathogen Informatics"/>
        </authorList>
    </citation>
    <scope>NUCLEOTIDE SEQUENCE [LARGE SCALE GENOMIC DNA]</scope>
    <source>
        <strain evidence="1 2">2789STDY5608872</strain>
    </source>
</reference>
<dbReference type="EMBL" id="CYXP01000009">
    <property type="protein sequence ID" value="CUN30381.1"/>
    <property type="molecule type" value="Genomic_DNA"/>
</dbReference>
<protein>
    <submittedName>
        <fullName evidence="1">Uncharacterized protein</fullName>
    </submittedName>
</protein>
<organism evidence="1 2">
    <name type="scientific">Parabacteroides distasonis</name>
    <dbReference type="NCBI Taxonomy" id="823"/>
    <lineage>
        <taxon>Bacteria</taxon>
        <taxon>Pseudomonadati</taxon>
        <taxon>Bacteroidota</taxon>
        <taxon>Bacteroidia</taxon>
        <taxon>Bacteroidales</taxon>
        <taxon>Tannerellaceae</taxon>
        <taxon>Parabacteroides</taxon>
    </lineage>
</organism>
<dbReference type="RefSeq" id="WP_172681050.1">
    <property type="nucleotide sequence ID" value="NZ_CP042285.1"/>
</dbReference>
<dbReference type="AlphaFoldDB" id="A0A173VT64"/>
<accession>A0A173VT64</accession>
<evidence type="ECO:0000313" key="1">
    <source>
        <dbReference type="EMBL" id="CUN30381.1"/>
    </source>
</evidence>
<name>A0A173VT64_PARDI</name>
<dbReference type="Proteomes" id="UP000095591">
    <property type="component" value="Unassembled WGS sequence"/>
</dbReference>